<reference evidence="1" key="1">
    <citation type="submission" date="2021-06" db="EMBL/GenBank/DDBJ databases">
        <authorList>
            <person name="Kallberg Y."/>
            <person name="Tangrot J."/>
            <person name="Rosling A."/>
        </authorList>
    </citation>
    <scope>NUCLEOTIDE SEQUENCE</scope>
    <source>
        <strain evidence="1">IN212</strain>
    </source>
</reference>
<dbReference type="Proteomes" id="UP000789396">
    <property type="component" value="Unassembled WGS sequence"/>
</dbReference>
<proteinExistence type="predicted"/>
<organism evidence="1 2">
    <name type="scientific">Racocetra fulgida</name>
    <dbReference type="NCBI Taxonomy" id="60492"/>
    <lineage>
        <taxon>Eukaryota</taxon>
        <taxon>Fungi</taxon>
        <taxon>Fungi incertae sedis</taxon>
        <taxon>Mucoromycota</taxon>
        <taxon>Glomeromycotina</taxon>
        <taxon>Glomeromycetes</taxon>
        <taxon>Diversisporales</taxon>
        <taxon>Gigasporaceae</taxon>
        <taxon>Racocetra</taxon>
    </lineage>
</organism>
<protein>
    <submittedName>
        <fullName evidence="1">691_t:CDS:1</fullName>
    </submittedName>
</protein>
<feature type="non-terminal residue" evidence="1">
    <location>
        <position position="118"/>
    </location>
</feature>
<evidence type="ECO:0000313" key="1">
    <source>
        <dbReference type="EMBL" id="CAG8809309.1"/>
    </source>
</evidence>
<evidence type="ECO:0000313" key="2">
    <source>
        <dbReference type="Proteomes" id="UP000789396"/>
    </source>
</evidence>
<keyword evidence="2" id="KW-1185">Reference proteome</keyword>
<dbReference type="AlphaFoldDB" id="A0A9N9PCM5"/>
<comment type="caution">
    <text evidence="1">The sequence shown here is derived from an EMBL/GenBank/DDBJ whole genome shotgun (WGS) entry which is preliminary data.</text>
</comment>
<feature type="non-terminal residue" evidence="1">
    <location>
        <position position="1"/>
    </location>
</feature>
<name>A0A9N9PCM5_9GLOM</name>
<sequence length="118" mass="14064">ILLDGIQTLPYGHWQIGLYKHLVVSEISSEQAEERAMKAKLYYLKKLRAKKNLNDYIKTIAVKMFSNKETYTLRLENYRKRYADNDLCASLEELYKLYYQIAKEENRESNGNLELNKY</sequence>
<accession>A0A9N9PCM5</accession>
<gene>
    <name evidence="1" type="ORF">RFULGI_LOCUS18576</name>
</gene>
<dbReference type="EMBL" id="CAJVPZ010082589">
    <property type="protein sequence ID" value="CAG8809309.1"/>
    <property type="molecule type" value="Genomic_DNA"/>
</dbReference>
<dbReference type="OrthoDB" id="10433285at2759"/>